<dbReference type="Pfam" id="PF01777">
    <property type="entry name" value="Ribosomal_L27e"/>
    <property type="match status" value="1"/>
</dbReference>
<evidence type="ECO:0000256" key="6">
    <source>
        <dbReference type="ARBA" id="ARBA00035329"/>
    </source>
</evidence>
<comment type="subcellular location">
    <subcellularLocation>
        <location evidence="1">Rough endoplasmic reticulum</location>
    </subcellularLocation>
</comment>
<dbReference type="PANTHER" id="PTHR10497">
    <property type="entry name" value="60S RIBOSOMAL PROTEIN L27"/>
    <property type="match status" value="1"/>
</dbReference>
<dbReference type="Ensembl" id="ENSNGAT00000031340.1">
    <property type="protein sequence ID" value="ENSNGAP00000025619.1"/>
    <property type="gene ID" value="ENSNGAG00000023511.1"/>
</dbReference>
<organism evidence="8 9">
    <name type="scientific">Nannospalax galili</name>
    <name type="common">Northern Israeli blind subterranean mole rat</name>
    <name type="synonym">Spalax galili</name>
    <dbReference type="NCBI Taxonomy" id="1026970"/>
    <lineage>
        <taxon>Eukaryota</taxon>
        <taxon>Metazoa</taxon>
        <taxon>Chordata</taxon>
        <taxon>Craniata</taxon>
        <taxon>Vertebrata</taxon>
        <taxon>Euteleostomi</taxon>
        <taxon>Mammalia</taxon>
        <taxon>Eutheria</taxon>
        <taxon>Euarchontoglires</taxon>
        <taxon>Glires</taxon>
        <taxon>Rodentia</taxon>
        <taxon>Myomorpha</taxon>
        <taxon>Muroidea</taxon>
        <taxon>Spalacidae</taxon>
        <taxon>Spalacinae</taxon>
        <taxon>Nannospalax</taxon>
    </lineage>
</organism>
<dbReference type="InterPro" id="IPR001141">
    <property type="entry name" value="Ribosomal_eL27"/>
</dbReference>
<comment type="function">
    <text evidence="7">Component of the large ribosomal subunit. Required for proper rRNA processing and maturation of 28S and 5.8S rRNAs.</text>
</comment>
<dbReference type="AlphaFoldDB" id="A0A8C6S4E2"/>
<evidence type="ECO:0000256" key="5">
    <source>
        <dbReference type="ARBA" id="ARBA00035224"/>
    </source>
</evidence>
<dbReference type="GO" id="GO:0005791">
    <property type="term" value="C:rough endoplasmic reticulum"/>
    <property type="evidence" value="ECO:0007669"/>
    <property type="project" value="UniProtKB-SubCell"/>
</dbReference>
<evidence type="ECO:0000313" key="8">
    <source>
        <dbReference type="Ensembl" id="ENSNGAP00000025619.1"/>
    </source>
</evidence>
<evidence type="ECO:0000256" key="7">
    <source>
        <dbReference type="ARBA" id="ARBA00045465"/>
    </source>
</evidence>
<dbReference type="CDD" id="cd06090">
    <property type="entry name" value="KOW_RPL27"/>
    <property type="match status" value="1"/>
</dbReference>
<dbReference type="Gene3D" id="2.30.30.770">
    <property type="match status" value="1"/>
</dbReference>
<dbReference type="GO" id="GO:0003735">
    <property type="term" value="F:structural constituent of ribosome"/>
    <property type="evidence" value="ECO:0007669"/>
    <property type="project" value="InterPro"/>
</dbReference>
<sequence>MGKFMKPGMVVLVLPGRYSRCKAVIVKNIDDGISDRPYSHALVAGIDHYPWKVTAAMGKKKIAKRSKIKSFIKVYNYSHLMATRCSVDIPWDKTVARCEAKVKFEEEYKTGKNKWLFQKLQFYCNFVSIIKNKKRKKRKAI</sequence>
<dbReference type="GeneTree" id="ENSGT00390000010721"/>
<protein>
    <recommendedName>
        <fullName evidence="5">Large ribosomal subunit protein eL27</fullName>
    </recommendedName>
    <alternativeName>
        <fullName evidence="6">60S ribosomal protein L27</fullName>
    </alternativeName>
</protein>
<keyword evidence="3" id="KW-0689">Ribosomal protein</keyword>
<name>A0A8C6S4E2_NANGA</name>
<dbReference type="GO" id="GO:0006412">
    <property type="term" value="P:translation"/>
    <property type="evidence" value="ECO:0007669"/>
    <property type="project" value="InterPro"/>
</dbReference>
<dbReference type="Proteomes" id="UP000694381">
    <property type="component" value="Unassembled WGS sequence"/>
</dbReference>
<dbReference type="GO" id="GO:1990904">
    <property type="term" value="C:ribonucleoprotein complex"/>
    <property type="evidence" value="ECO:0007669"/>
    <property type="project" value="UniProtKB-KW"/>
</dbReference>
<dbReference type="FunFam" id="2.30.30.770:FF:000001">
    <property type="entry name" value="60S ribosomal protein L27"/>
    <property type="match status" value="1"/>
</dbReference>
<evidence type="ECO:0000256" key="2">
    <source>
        <dbReference type="ARBA" id="ARBA00009124"/>
    </source>
</evidence>
<dbReference type="InterPro" id="IPR008991">
    <property type="entry name" value="Translation_prot_SH3-like_sf"/>
</dbReference>
<dbReference type="InterPro" id="IPR038655">
    <property type="entry name" value="Ribosomal_eL27_sf"/>
</dbReference>
<reference evidence="8" key="2">
    <citation type="submission" date="2025-09" db="UniProtKB">
        <authorList>
            <consortium name="Ensembl"/>
        </authorList>
    </citation>
    <scope>IDENTIFICATION</scope>
</reference>
<evidence type="ECO:0000256" key="3">
    <source>
        <dbReference type="ARBA" id="ARBA00022980"/>
    </source>
</evidence>
<dbReference type="SUPFAM" id="SSF50104">
    <property type="entry name" value="Translation proteins SH3-like domain"/>
    <property type="match status" value="1"/>
</dbReference>
<evidence type="ECO:0000313" key="9">
    <source>
        <dbReference type="Proteomes" id="UP000694381"/>
    </source>
</evidence>
<dbReference type="GO" id="GO:0005840">
    <property type="term" value="C:ribosome"/>
    <property type="evidence" value="ECO:0007669"/>
    <property type="project" value="UniProtKB-KW"/>
</dbReference>
<proteinExistence type="inferred from homology"/>
<comment type="similarity">
    <text evidence="2">Belongs to the eukaryotic ribosomal protein eL27 family.</text>
</comment>
<keyword evidence="9" id="KW-1185">Reference proteome</keyword>
<accession>A0A8C6S4E2</accession>
<reference evidence="8" key="1">
    <citation type="submission" date="2025-08" db="UniProtKB">
        <authorList>
            <consortium name="Ensembl"/>
        </authorList>
    </citation>
    <scope>IDENTIFICATION</scope>
</reference>
<evidence type="ECO:0000256" key="1">
    <source>
        <dbReference type="ARBA" id="ARBA00004427"/>
    </source>
</evidence>
<dbReference type="InterPro" id="IPR041991">
    <property type="entry name" value="Ribosomal_eL27_KOW"/>
</dbReference>
<evidence type="ECO:0000256" key="4">
    <source>
        <dbReference type="ARBA" id="ARBA00023274"/>
    </source>
</evidence>
<keyword evidence="4" id="KW-0687">Ribonucleoprotein</keyword>